<dbReference type="InterPro" id="IPR000742">
    <property type="entry name" value="EGF"/>
</dbReference>
<dbReference type="PANTHER" id="PTHR24043">
    <property type="entry name" value="SCAVENGER RECEPTOR CLASS F"/>
    <property type="match status" value="1"/>
</dbReference>
<keyword evidence="2" id="KW-0812">Transmembrane</keyword>
<dbReference type="PANTHER" id="PTHR24043:SF8">
    <property type="entry name" value="EGF-LIKE DOMAIN-CONTAINING PROTEIN"/>
    <property type="match status" value="1"/>
</dbReference>
<dbReference type="PROSITE" id="PS01186">
    <property type="entry name" value="EGF_2"/>
    <property type="match status" value="1"/>
</dbReference>
<name>A0A6J8C6U8_MYTCO</name>
<dbReference type="InterPro" id="IPR042635">
    <property type="entry name" value="MEGF10/SREC1/2-like"/>
</dbReference>
<dbReference type="Proteomes" id="UP000507470">
    <property type="component" value="Unassembled WGS sequence"/>
</dbReference>
<feature type="transmembrane region" description="Helical" evidence="2">
    <location>
        <begin position="213"/>
        <end position="238"/>
    </location>
</feature>
<dbReference type="OrthoDB" id="10252017at2759"/>
<dbReference type="PROSITE" id="PS00022">
    <property type="entry name" value="EGF_1"/>
    <property type="match status" value="1"/>
</dbReference>
<reference evidence="5 6" key="1">
    <citation type="submission" date="2020-06" db="EMBL/GenBank/DDBJ databases">
        <authorList>
            <person name="Li R."/>
            <person name="Bekaert M."/>
        </authorList>
    </citation>
    <scope>NUCLEOTIDE SEQUENCE [LARGE SCALE GENOMIC DNA]</scope>
    <source>
        <strain evidence="6">wild</strain>
    </source>
</reference>
<evidence type="ECO:0000256" key="1">
    <source>
        <dbReference type="ARBA" id="ARBA00022536"/>
    </source>
</evidence>
<keyword evidence="1" id="KW-0245">EGF-like domain</keyword>
<evidence type="ECO:0000256" key="2">
    <source>
        <dbReference type="SAM" id="Phobius"/>
    </source>
</evidence>
<sequence length="349" mass="39467">MCSCTGNKKCDPIHGCVCYEGFTGKFCKDVCPTGRYGVNCNEECFCAQDAKCDPVTGVCLCPAGWFGDHCTKEYLVECPFGKFGKDCNGICDCSDDVTCDVINGKCSEKEDPNSDRDINESKGTVMIYIMMAVAVIGLVCFVTSAKEALCQCQQEYYDYNYSLNCSESCKCKTGSMCDKQSGICECKDVNFCMNVMKQQIPKHGTSTNHKNRIYFIVLVTVSVVCILLLMLVCLLLIIHWKHRTRHTNETRNEQGHYDEVNLYSEIRDYQLDGAIRTNTDLTEHFQSEESVPQMTTHYAISLPNISTIEDEYLNPYCSVQTENNDYLNPYCALRFERRVNSCIDLLTEN</sequence>
<evidence type="ECO:0000259" key="4">
    <source>
        <dbReference type="PROSITE" id="PS01186"/>
    </source>
</evidence>
<gene>
    <name evidence="5" type="ORF">MCOR_27049</name>
</gene>
<feature type="domain" description="EGF-like" evidence="3 4">
    <location>
        <begin position="59"/>
        <end position="70"/>
    </location>
</feature>
<evidence type="ECO:0000313" key="5">
    <source>
        <dbReference type="EMBL" id="CAC5392083.1"/>
    </source>
</evidence>
<protein>
    <recommendedName>
        <fullName evidence="3 4">EGF-like domain-containing protein</fullName>
    </recommendedName>
</protein>
<dbReference type="GO" id="GO:0005044">
    <property type="term" value="F:scavenger receptor activity"/>
    <property type="evidence" value="ECO:0007669"/>
    <property type="project" value="InterPro"/>
</dbReference>
<feature type="transmembrane region" description="Helical" evidence="2">
    <location>
        <begin position="125"/>
        <end position="145"/>
    </location>
</feature>
<dbReference type="AlphaFoldDB" id="A0A6J8C6U8"/>
<dbReference type="EMBL" id="CACVKT020004904">
    <property type="protein sequence ID" value="CAC5392083.1"/>
    <property type="molecule type" value="Genomic_DNA"/>
</dbReference>
<proteinExistence type="predicted"/>
<keyword evidence="6" id="KW-1185">Reference proteome</keyword>
<organism evidence="5 6">
    <name type="scientific">Mytilus coruscus</name>
    <name type="common">Sea mussel</name>
    <dbReference type="NCBI Taxonomy" id="42192"/>
    <lineage>
        <taxon>Eukaryota</taxon>
        <taxon>Metazoa</taxon>
        <taxon>Spiralia</taxon>
        <taxon>Lophotrochozoa</taxon>
        <taxon>Mollusca</taxon>
        <taxon>Bivalvia</taxon>
        <taxon>Autobranchia</taxon>
        <taxon>Pteriomorphia</taxon>
        <taxon>Mytilida</taxon>
        <taxon>Mytiloidea</taxon>
        <taxon>Mytilidae</taxon>
        <taxon>Mytilinae</taxon>
        <taxon>Mytilus</taxon>
    </lineage>
</organism>
<accession>A0A6J8C6U8</accession>
<keyword evidence="2" id="KW-0472">Membrane</keyword>
<keyword evidence="2" id="KW-1133">Transmembrane helix</keyword>
<evidence type="ECO:0000313" key="6">
    <source>
        <dbReference type="Proteomes" id="UP000507470"/>
    </source>
</evidence>
<dbReference type="Gene3D" id="2.170.300.10">
    <property type="entry name" value="Tie2 ligand-binding domain superfamily"/>
    <property type="match status" value="1"/>
</dbReference>
<evidence type="ECO:0000259" key="3">
    <source>
        <dbReference type="PROSITE" id="PS00022"/>
    </source>
</evidence>